<dbReference type="OrthoDB" id="343907at2759"/>
<dbReference type="EMBL" id="LK028581">
    <property type="protein sequence ID" value="CDS20643.1"/>
    <property type="molecule type" value="Genomic_DNA"/>
</dbReference>
<keyword evidence="1" id="KW-0418">Kinase</keyword>
<reference evidence="3" key="3">
    <citation type="submission" date="2020-10" db="UniProtKB">
        <authorList>
            <consortium name="WormBaseParasite"/>
        </authorList>
    </citation>
    <scope>IDENTIFICATION</scope>
</reference>
<reference evidence="1 2" key="1">
    <citation type="journal article" date="2013" name="Nature">
        <title>The genomes of four tapeworm species reveal adaptations to parasitism.</title>
        <authorList>
            <person name="Tsai I.J."/>
            <person name="Zarowiecki M."/>
            <person name="Holroyd N."/>
            <person name="Garciarrubio A."/>
            <person name="Sanchez-Flores A."/>
            <person name="Brooks K.L."/>
            <person name="Tracey A."/>
            <person name="Bobes R.J."/>
            <person name="Fragoso G."/>
            <person name="Sciutto E."/>
            <person name="Aslett M."/>
            <person name="Beasley H."/>
            <person name="Bennett H.M."/>
            <person name="Cai J."/>
            <person name="Camicia F."/>
            <person name="Clark R."/>
            <person name="Cucher M."/>
            <person name="De Silva N."/>
            <person name="Day T.A."/>
            <person name="Deplazes P."/>
            <person name="Estrada K."/>
            <person name="Fernandez C."/>
            <person name="Holland P.W."/>
            <person name="Hou J."/>
            <person name="Hu S."/>
            <person name="Huckvale T."/>
            <person name="Hung S.S."/>
            <person name="Kamenetzky L."/>
            <person name="Keane J.A."/>
            <person name="Kiss F."/>
            <person name="Koziol U."/>
            <person name="Lambert O."/>
            <person name="Liu K."/>
            <person name="Luo X."/>
            <person name="Luo Y."/>
            <person name="Macchiaroli N."/>
            <person name="Nichol S."/>
            <person name="Paps J."/>
            <person name="Parkinson J."/>
            <person name="Pouchkina-Stantcheva N."/>
            <person name="Riddiford N."/>
            <person name="Rosenzvit M."/>
            <person name="Salinas G."/>
            <person name="Wasmuth J.D."/>
            <person name="Zamanian M."/>
            <person name="Zheng Y."/>
            <person name="Cai X."/>
            <person name="Soberon X."/>
            <person name="Olson P.D."/>
            <person name="Laclette J.P."/>
            <person name="Brehm K."/>
            <person name="Berriman M."/>
            <person name="Garciarrubio A."/>
            <person name="Bobes R.J."/>
            <person name="Fragoso G."/>
            <person name="Sanchez-Flores A."/>
            <person name="Estrada K."/>
            <person name="Cevallos M.A."/>
            <person name="Morett E."/>
            <person name="Gonzalez V."/>
            <person name="Portillo T."/>
            <person name="Ochoa-Leyva A."/>
            <person name="Jose M.V."/>
            <person name="Sciutto E."/>
            <person name="Landa A."/>
            <person name="Jimenez L."/>
            <person name="Valdes V."/>
            <person name="Carrero J.C."/>
            <person name="Larralde C."/>
            <person name="Morales-Montor J."/>
            <person name="Limon-Lason J."/>
            <person name="Soberon X."/>
            <person name="Laclette J.P."/>
        </authorList>
    </citation>
    <scope>NUCLEOTIDE SEQUENCE [LARGE SCALE GENOMIC DNA]</scope>
</reference>
<dbReference type="Gene3D" id="3.30.450.30">
    <property type="entry name" value="Dynein light chain 2a, cytoplasmic"/>
    <property type="match status" value="1"/>
</dbReference>
<dbReference type="AlphaFoldDB" id="A0A068WSN0"/>
<dbReference type="GO" id="GO:0016301">
    <property type="term" value="F:kinase activity"/>
    <property type="evidence" value="ECO:0007669"/>
    <property type="project" value="UniProtKB-KW"/>
</dbReference>
<accession>A0A068WSN0</accession>
<evidence type="ECO:0000313" key="3">
    <source>
        <dbReference type="WBParaSite" id="EgrG_001132600"/>
    </source>
</evidence>
<dbReference type="Pfam" id="PF08923">
    <property type="entry name" value="MAPKK1_Int"/>
    <property type="match status" value="1"/>
</dbReference>
<keyword evidence="1" id="KW-0808">Transferase</keyword>
<dbReference type="InterPro" id="IPR015019">
    <property type="entry name" value="LAMTOR3"/>
</dbReference>
<dbReference type="WBParaSite" id="EgrG_001132600">
    <property type="protein sequence ID" value="EgrG_001132600"/>
    <property type="gene ID" value="EgrG_001132600"/>
</dbReference>
<evidence type="ECO:0000313" key="2">
    <source>
        <dbReference type="Proteomes" id="UP000492820"/>
    </source>
</evidence>
<name>A0A068WSN0_ECHGR</name>
<dbReference type="SUPFAM" id="SSF103196">
    <property type="entry name" value="Roadblock/LC7 domain"/>
    <property type="match status" value="1"/>
</dbReference>
<dbReference type="Proteomes" id="UP000492820">
    <property type="component" value="Unassembled WGS sequence"/>
</dbReference>
<evidence type="ECO:0000313" key="1">
    <source>
        <dbReference type="EMBL" id="CDS20643.1"/>
    </source>
</evidence>
<proteinExistence type="predicted"/>
<reference evidence="1" key="2">
    <citation type="submission" date="2014-06" db="EMBL/GenBank/DDBJ databases">
        <authorList>
            <person name="Aslett M."/>
        </authorList>
    </citation>
    <scope>NUCLEOTIDE SEQUENCE</scope>
</reference>
<dbReference type="GO" id="GO:0032006">
    <property type="term" value="P:regulation of TOR signaling"/>
    <property type="evidence" value="ECO:0007669"/>
    <property type="project" value="InterPro"/>
</dbReference>
<dbReference type="SMART" id="SM01278">
    <property type="entry name" value="MAPKK1_Int"/>
    <property type="match status" value="1"/>
</dbReference>
<sequence>MLSICCKLGNPITMSVKRSTIMYLFTHYEKQLYTTCCTPLLEFARANLGSHNASGGWGSNVSIEDAPEQAFMTYVVTSFIASVQQLPKLGFGEVQHMITKYQNMTICQFVYAPNESTPPVYLTAVGTNACDLGALTSLEVPLRPLLGVLASRAAERFEQEAMLTRTDAGGHFYRILRTDAT</sequence>
<protein>
    <submittedName>
        <fullName evidence="1 3">Mitogen activated protein kinase kinase 1</fullName>
    </submittedName>
</protein>
<organism evidence="1">
    <name type="scientific">Echinococcus granulosus</name>
    <name type="common">Hydatid tapeworm</name>
    <dbReference type="NCBI Taxonomy" id="6210"/>
    <lineage>
        <taxon>Eukaryota</taxon>
        <taxon>Metazoa</taxon>
        <taxon>Spiralia</taxon>
        <taxon>Lophotrochozoa</taxon>
        <taxon>Platyhelminthes</taxon>
        <taxon>Cestoda</taxon>
        <taxon>Eucestoda</taxon>
        <taxon>Cyclophyllidea</taxon>
        <taxon>Taeniidae</taxon>
        <taxon>Echinococcus</taxon>
        <taxon>Echinococcus granulosus group</taxon>
    </lineage>
</organism>
<gene>
    <name evidence="1" type="ORF">EgrG_001132600</name>
</gene>